<keyword evidence="8 9" id="KW-0472">Membrane</keyword>
<keyword evidence="3 9" id="KW-0813">Transport</keyword>
<accession>A0A7C9TPP4</accession>
<dbReference type="CDD" id="cd06261">
    <property type="entry name" value="TM_PBP2"/>
    <property type="match status" value="1"/>
</dbReference>
<keyword evidence="6 9" id="KW-0812">Transmembrane</keyword>
<feature type="transmembrane region" description="Helical" evidence="9">
    <location>
        <begin position="228"/>
        <end position="249"/>
    </location>
</feature>
<gene>
    <name evidence="11" type="ORF">G3T37_02180</name>
</gene>
<reference evidence="11 12" key="1">
    <citation type="journal article" date="2014" name="Int. J. Syst. Evol. Microbiol.">
        <title>Description of Galbitalea soli gen. nov., sp. nov., and Frondihabitans sucicola sp. nov.</title>
        <authorList>
            <person name="Kim S.J."/>
            <person name="Lim J.M."/>
            <person name="Ahn J.H."/>
            <person name="Weon H.Y."/>
            <person name="Hamada M."/>
            <person name="Suzuki K."/>
            <person name="Ahn T.Y."/>
            <person name="Kwon S.W."/>
        </authorList>
    </citation>
    <scope>NUCLEOTIDE SEQUENCE [LARGE SCALE GENOMIC DNA]</scope>
    <source>
        <strain evidence="11 12">NBRC 108727</strain>
    </source>
</reference>
<dbReference type="InterPro" id="IPR000515">
    <property type="entry name" value="MetI-like"/>
</dbReference>
<keyword evidence="5" id="KW-0762">Sugar transport</keyword>
<dbReference type="PANTHER" id="PTHR32243:SF50">
    <property type="entry name" value="MALTOSE_MALTODEXTRIN TRANSPORT SYSTEM PERMEASE PROTEIN MALG"/>
    <property type="match status" value="1"/>
</dbReference>
<keyword evidence="12" id="KW-1185">Reference proteome</keyword>
<dbReference type="InterPro" id="IPR035906">
    <property type="entry name" value="MetI-like_sf"/>
</dbReference>
<evidence type="ECO:0000259" key="10">
    <source>
        <dbReference type="PROSITE" id="PS50928"/>
    </source>
</evidence>
<dbReference type="Proteomes" id="UP000479756">
    <property type="component" value="Unassembled WGS sequence"/>
</dbReference>
<dbReference type="GO" id="GO:0005886">
    <property type="term" value="C:plasma membrane"/>
    <property type="evidence" value="ECO:0007669"/>
    <property type="project" value="UniProtKB-SubCell"/>
</dbReference>
<keyword evidence="4" id="KW-1003">Cell membrane</keyword>
<dbReference type="AlphaFoldDB" id="A0A7C9TPP4"/>
<dbReference type="SUPFAM" id="SSF161098">
    <property type="entry name" value="MetI-like"/>
    <property type="match status" value="1"/>
</dbReference>
<dbReference type="GO" id="GO:0055085">
    <property type="term" value="P:transmembrane transport"/>
    <property type="evidence" value="ECO:0007669"/>
    <property type="project" value="InterPro"/>
</dbReference>
<evidence type="ECO:0000256" key="8">
    <source>
        <dbReference type="ARBA" id="ARBA00023136"/>
    </source>
</evidence>
<dbReference type="InterPro" id="IPR050901">
    <property type="entry name" value="BP-dep_ABC_trans_perm"/>
</dbReference>
<evidence type="ECO:0000313" key="12">
    <source>
        <dbReference type="Proteomes" id="UP000479756"/>
    </source>
</evidence>
<comment type="similarity">
    <text evidence="2">Belongs to the binding-protein-dependent transport system permease family. MalFG subfamily.</text>
</comment>
<dbReference type="Gene3D" id="1.10.3720.10">
    <property type="entry name" value="MetI-like"/>
    <property type="match status" value="1"/>
</dbReference>
<comment type="subcellular location">
    <subcellularLocation>
        <location evidence="1 9">Cell membrane</location>
        <topology evidence="1 9">Multi-pass membrane protein</topology>
    </subcellularLocation>
</comment>
<dbReference type="PANTHER" id="PTHR32243">
    <property type="entry name" value="MALTOSE TRANSPORT SYSTEM PERMEASE-RELATED"/>
    <property type="match status" value="1"/>
</dbReference>
<organism evidence="11 12">
    <name type="scientific">Galbitalea soli</name>
    <dbReference type="NCBI Taxonomy" id="1268042"/>
    <lineage>
        <taxon>Bacteria</taxon>
        <taxon>Bacillati</taxon>
        <taxon>Actinomycetota</taxon>
        <taxon>Actinomycetes</taxon>
        <taxon>Micrococcales</taxon>
        <taxon>Microbacteriaceae</taxon>
        <taxon>Galbitalea</taxon>
    </lineage>
</organism>
<evidence type="ECO:0000256" key="4">
    <source>
        <dbReference type="ARBA" id="ARBA00022475"/>
    </source>
</evidence>
<protein>
    <submittedName>
        <fullName evidence="11">Carbohydrate ABC transporter permease</fullName>
    </submittedName>
</protein>
<dbReference type="EMBL" id="JAAGWZ010000001">
    <property type="protein sequence ID" value="NEM90162.1"/>
    <property type="molecule type" value="Genomic_DNA"/>
</dbReference>
<feature type="transmembrane region" description="Helical" evidence="9">
    <location>
        <begin position="96"/>
        <end position="118"/>
    </location>
</feature>
<evidence type="ECO:0000256" key="1">
    <source>
        <dbReference type="ARBA" id="ARBA00004651"/>
    </source>
</evidence>
<name>A0A7C9TPP4_9MICO</name>
<evidence type="ECO:0000256" key="3">
    <source>
        <dbReference type="ARBA" id="ARBA00022448"/>
    </source>
</evidence>
<evidence type="ECO:0000256" key="9">
    <source>
        <dbReference type="RuleBase" id="RU363032"/>
    </source>
</evidence>
<proteinExistence type="inferred from homology"/>
<evidence type="ECO:0000256" key="5">
    <source>
        <dbReference type="ARBA" id="ARBA00022597"/>
    </source>
</evidence>
<feature type="transmembrane region" description="Helical" evidence="9">
    <location>
        <begin position="63"/>
        <end position="84"/>
    </location>
</feature>
<comment type="caution">
    <text evidence="11">The sequence shown here is derived from an EMBL/GenBank/DDBJ whole genome shotgun (WGS) entry which is preliminary data.</text>
</comment>
<feature type="transmembrane region" description="Helical" evidence="9">
    <location>
        <begin position="130"/>
        <end position="150"/>
    </location>
</feature>
<evidence type="ECO:0000256" key="6">
    <source>
        <dbReference type="ARBA" id="ARBA00022692"/>
    </source>
</evidence>
<feature type="transmembrane region" description="Helical" evidence="9">
    <location>
        <begin position="171"/>
        <end position="196"/>
    </location>
</feature>
<keyword evidence="7 9" id="KW-1133">Transmembrane helix</keyword>
<dbReference type="Pfam" id="PF00528">
    <property type="entry name" value="BPD_transp_1"/>
    <property type="match status" value="1"/>
</dbReference>
<feature type="domain" description="ABC transmembrane type-1" evidence="10">
    <location>
        <begin position="59"/>
        <end position="249"/>
    </location>
</feature>
<sequence>MALTAATLLAVTVPLVWMLITSMKPRSAILTALPTLDFTPTLVNFQALFTGDSSILPYIRNSVVASLGSTAIAVVLGCMAGYALSIWRSRAKAQLSFWIISTRMAPIAAVIVPLFVLFRSVGLIDSIAGLMLAYLTFNLPFAIWLMNAFFAEVPASLREAAQMDGCTPLQAFRRVVLPCAVPGVVATAVLCTVFSWNDYAFAVAFSGPASQTLPMSAGSLITQTGVDWGQLCAIGLVTVIPMMVLGLTVRRHLVTGLSLGAVTGE</sequence>
<evidence type="ECO:0000256" key="2">
    <source>
        <dbReference type="ARBA" id="ARBA00009047"/>
    </source>
</evidence>
<dbReference type="PROSITE" id="PS50928">
    <property type="entry name" value="ABC_TM1"/>
    <property type="match status" value="1"/>
</dbReference>
<evidence type="ECO:0000256" key="7">
    <source>
        <dbReference type="ARBA" id="ARBA00022989"/>
    </source>
</evidence>
<evidence type="ECO:0000313" key="11">
    <source>
        <dbReference type="EMBL" id="NEM90162.1"/>
    </source>
</evidence>